<name>A0A841E1J3_9ACTN</name>
<reference evidence="1 2" key="1">
    <citation type="submission" date="2020-08" db="EMBL/GenBank/DDBJ databases">
        <title>Sequencing the genomes of 1000 actinobacteria strains.</title>
        <authorList>
            <person name="Klenk H.-P."/>
        </authorList>
    </citation>
    <scope>NUCLEOTIDE SEQUENCE [LARGE SCALE GENOMIC DNA]</scope>
    <source>
        <strain evidence="1 2">DSM 44593</strain>
    </source>
</reference>
<evidence type="ECO:0000313" key="1">
    <source>
        <dbReference type="EMBL" id="MBB5997005.1"/>
    </source>
</evidence>
<dbReference type="Pfam" id="PF05630">
    <property type="entry name" value="NPP1"/>
    <property type="match status" value="1"/>
</dbReference>
<dbReference type="InterPro" id="IPR008701">
    <property type="entry name" value="NPP1"/>
</dbReference>
<protein>
    <recommendedName>
        <fullName evidence="3">Necrosis inducing protein (NPP1)</fullName>
    </recommendedName>
</protein>
<comment type="caution">
    <text evidence="1">The sequence shown here is derived from an EMBL/GenBank/DDBJ whole genome shotgun (WGS) entry which is preliminary data.</text>
</comment>
<accession>A0A841E1J3</accession>
<dbReference type="Proteomes" id="UP000578077">
    <property type="component" value="Unassembled WGS sequence"/>
</dbReference>
<sequence>MNIPTAGGGRLFSALSSAARQNRTPVPPRIGTCTDPLGAVGSGGRRTRHRFAPALGALAGAAALALLLPASPAAAEPPGALPSRVAAPDGTWQPAFDYDTDGCYPTPAVGADGTVAAGLNTSGALDGSCRDSWDLEDTNSYARAKCDPSGWCAYMYALYFEKDQALPGCCGHRHDLEHVVVWVEDGRARYVSASAHGDYDTRAASEIRWEGTHAKIVYHKDGWSTHAFRFAAGHDDPPENHEGVWQYPDLVSWNEFPAGVREALVAADFGSARLALKDGNFEADLDQAKPAGIAFDPYR</sequence>
<keyword evidence="2" id="KW-1185">Reference proteome</keyword>
<dbReference type="AlphaFoldDB" id="A0A841E1J3"/>
<evidence type="ECO:0008006" key="3">
    <source>
        <dbReference type="Google" id="ProtNLM"/>
    </source>
</evidence>
<dbReference type="EMBL" id="JACHLY010000001">
    <property type="protein sequence ID" value="MBB5997005.1"/>
    <property type="molecule type" value="Genomic_DNA"/>
</dbReference>
<proteinExistence type="predicted"/>
<evidence type="ECO:0000313" key="2">
    <source>
        <dbReference type="Proteomes" id="UP000578077"/>
    </source>
</evidence>
<dbReference type="RefSeq" id="WP_184633334.1">
    <property type="nucleotide sequence ID" value="NZ_BAABKT010000003.1"/>
</dbReference>
<gene>
    <name evidence="1" type="ORF">HNR25_000756</name>
</gene>
<dbReference type="PANTHER" id="PTHR33657:SF6">
    <property type="entry name" value="SECRETED PROTEIN"/>
    <property type="match status" value="1"/>
</dbReference>
<dbReference type="PANTHER" id="PTHR33657">
    <property type="entry name" value="DOMAIN PROTEIN, PUTATIVE (AFU_ORTHOLOGUE AFUA_5G00600)-RELATED"/>
    <property type="match status" value="1"/>
</dbReference>
<dbReference type="PIRSF" id="PIRSF029958">
    <property type="entry name" value="Necrosis-inducing_protein"/>
    <property type="match status" value="1"/>
</dbReference>
<organism evidence="1 2">
    <name type="scientific">Streptomonospora salina</name>
    <dbReference type="NCBI Taxonomy" id="104205"/>
    <lineage>
        <taxon>Bacteria</taxon>
        <taxon>Bacillati</taxon>
        <taxon>Actinomycetota</taxon>
        <taxon>Actinomycetes</taxon>
        <taxon>Streptosporangiales</taxon>
        <taxon>Nocardiopsidaceae</taxon>
        <taxon>Streptomonospora</taxon>
    </lineage>
</organism>